<dbReference type="HOGENOM" id="CLU_020302_0_0_7"/>
<comment type="similarity">
    <text evidence="2">Belongs to the HdrA family.</text>
</comment>
<sequence length="576" mass="62619">MSGNGKSTVPSTEEVRIGVFVCHCGSNIAGYLDCEALTAFAATLPGVVYAKNNLYTCSDSGIAEIQRAIREQGLTRVVVASCSPRTHMPLFKSSCAEAGLNQYLFEMANIRDQCSWVHMQEREDATAKARDLIRMAVAKAAFLEPQEDIESSLVRKALVIGGGIAGLSAAQALADMKMEVLLAEKESALGGLLNRINRLAPSGESASELIGTLIADVTSKPNVKVHLESELVGLGGVIGNYEITLRNRKGKEISDTVGCVVVATGAEPFKPKGMFGYNGKNVITQIELEERLRDGKFKADRVVMIQCVGARCDERKYCSRVCCLTAVKNSLYIKDLNPDAHVHILYRDIQMYGTENERMLWESRGRGVRYDVYDVDRPPVVKKDGVVEFYQPLTGLTEELPYDLVVLSTPLVGREENSALAQLMRIPMDQNGFMLEAHAKLRPLDFATDGLFLAGTARYPATVTEAQAQGLGSASRAGTVLFKDKLVTSALVSYVTDRCDGCALCVDLCPYLALKIEEVEEEGRKRKRIKTDNILCKGCGVCAATCPKGGILVHGFTLQQLKAQVDAALASVRAEI</sequence>
<dbReference type="EMBL" id="CP000478">
    <property type="protein sequence ID" value="ABK17481.1"/>
    <property type="molecule type" value="Genomic_DNA"/>
</dbReference>
<dbReference type="PANTHER" id="PTHR43498">
    <property type="entry name" value="FERREDOXIN:COB-COM HETERODISULFIDE REDUCTASE SUBUNIT A"/>
    <property type="match status" value="1"/>
</dbReference>
<keyword evidence="11" id="KW-1185">Reference proteome</keyword>
<comment type="cofactor">
    <cofactor evidence="1">
        <name>FAD</name>
        <dbReference type="ChEBI" id="CHEBI:57692"/>
    </cofactor>
</comment>
<dbReference type="Gene3D" id="3.30.70.20">
    <property type="match status" value="1"/>
</dbReference>
<protein>
    <submittedName>
        <fullName evidence="10">4Fe-4S ferredoxin, iron-sulfur binding domain protein</fullName>
    </submittedName>
</protein>
<evidence type="ECO:0000256" key="2">
    <source>
        <dbReference type="ARBA" id="ARBA00006561"/>
    </source>
</evidence>
<dbReference type="GO" id="GO:0051539">
    <property type="term" value="F:4 iron, 4 sulfur cluster binding"/>
    <property type="evidence" value="ECO:0007669"/>
    <property type="project" value="UniProtKB-KW"/>
</dbReference>
<keyword evidence="6" id="KW-0560">Oxidoreductase</keyword>
<evidence type="ECO:0000256" key="8">
    <source>
        <dbReference type="ARBA" id="ARBA00023014"/>
    </source>
</evidence>
<dbReference type="InterPro" id="IPR017900">
    <property type="entry name" value="4Fe4S_Fe_S_CS"/>
</dbReference>
<dbReference type="AlphaFoldDB" id="A0LJ79"/>
<dbReference type="SUPFAM" id="SSF51971">
    <property type="entry name" value="Nucleotide-binding domain"/>
    <property type="match status" value="1"/>
</dbReference>
<organism evidence="10 11">
    <name type="scientific">Syntrophobacter fumaroxidans (strain DSM 10017 / MPOB)</name>
    <dbReference type="NCBI Taxonomy" id="335543"/>
    <lineage>
        <taxon>Bacteria</taxon>
        <taxon>Pseudomonadati</taxon>
        <taxon>Thermodesulfobacteriota</taxon>
        <taxon>Syntrophobacteria</taxon>
        <taxon>Syntrophobacterales</taxon>
        <taxon>Syntrophobacteraceae</taxon>
        <taxon>Syntrophobacter</taxon>
    </lineage>
</organism>
<dbReference type="Pfam" id="PF12838">
    <property type="entry name" value="Fer4_7"/>
    <property type="match status" value="1"/>
</dbReference>
<evidence type="ECO:0000256" key="4">
    <source>
        <dbReference type="ARBA" id="ARBA00022723"/>
    </source>
</evidence>
<evidence type="ECO:0000256" key="6">
    <source>
        <dbReference type="ARBA" id="ARBA00023002"/>
    </source>
</evidence>
<evidence type="ECO:0000313" key="10">
    <source>
        <dbReference type="EMBL" id="ABK17481.1"/>
    </source>
</evidence>
<dbReference type="InterPro" id="IPR023753">
    <property type="entry name" value="FAD/NAD-binding_dom"/>
</dbReference>
<evidence type="ECO:0000313" key="11">
    <source>
        <dbReference type="Proteomes" id="UP000001784"/>
    </source>
</evidence>
<accession>A0LJ79</accession>
<keyword evidence="7" id="KW-0408">Iron</keyword>
<gene>
    <name evidence="10" type="ordered locus">Sfum_1794</name>
</gene>
<name>A0LJ79_SYNFM</name>
<dbReference type="Gene3D" id="3.50.50.60">
    <property type="entry name" value="FAD/NAD(P)-binding domain"/>
    <property type="match status" value="1"/>
</dbReference>
<evidence type="ECO:0000256" key="1">
    <source>
        <dbReference type="ARBA" id="ARBA00001974"/>
    </source>
</evidence>
<keyword evidence="5" id="KW-0285">Flavoprotein</keyword>
<evidence type="ECO:0000256" key="7">
    <source>
        <dbReference type="ARBA" id="ARBA00023004"/>
    </source>
</evidence>
<dbReference type="InterPro" id="IPR036188">
    <property type="entry name" value="FAD/NAD-bd_sf"/>
</dbReference>
<dbReference type="RefSeq" id="WP_011698651.1">
    <property type="nucleotide sequence ID" value="NC_008554.1"/>
</dbReference>
<dbReference type="Proteomes" id="UP000001784">
    <property type="component" value="Chromosome"/>
</dbReference>
<dbReference type="PROSITE" id="PS51379">
    <property type="entry name" value="4FE4S_FER_2"/>
    <property type="match status" value="2"/>
</dbReference>
<dbReference type="KEGG" id="sfu:Sfum_1794"/>
<dbReference type="PROSITE" id="PS00198">
    <property type="entry name" value="4FE4S_FER_1"/>
    <property type="match status" value="2"/>
</dbReference>
<feature type="domain" description="4Fe-4S ferredoxin-type" evidence="9">
    <location>
        <begin position="527"/>
        <end position="556"/>
    </location>
</feature>
<dbReference type="GO" id="GO:0046872">
    <property type="term" value="F:metal ion binding"/>
    <property type="evidence" value="ECO:0007669"/>
    <property type="project" value="UniProtKB-KW"/>
</dbReference>
<reference evidence="10 11" key="1">
    <citation type="submission" date="2006-10" db="EMBL/GenBank/DDBJ databases">
        <title>Complete sequence of Syntrophobacter fumaroxidans MPOB.</title>
        <authorList>
            <consortium name="US DOE Joint Genome Institute"/>
            <person name="Copeland A."/>
            <person name="Lucas S."/>
            <person name="Lapidus A."/>
            <person name="Barry K."/>
            <person name="Detter J.C."/>
            <person name="Glavina del Rio T."/>
            <person name="Hammon N."/>
            <person name="Israni S."/>
            <person name="Pitluck S."/>
            <person name="Goltsman E.G."/>
            <person name="Martinez M."/>
            <person name="Schmutz J."/>
            <person name="Larimer F."/>
            <person name="Land M."/>
            <person name="Hauser L."/>
            <person name="Kyrpides N."/>
            <person name="Kim E."/>
            <person name="Boone D.R."/>
            <person name="Brockman F."/>
            <person name="Culley D."/>
            <person name="Ferry J."/>
            <person name="Gunsalus R."/>
            <person name="McInerney M.J."/>
            <person name="Morrison M."/>
            <person name="Plugge C."/>
            <person name="Rohlin L."/>
            <person name="Scholten J."/>
            <person name="Sieber J."/>
            <person name="Stams A.J.M."/>
            <person name="Worm P."/>
            <person name="Henstra A.M."/>
            <person name="Richardson P."/>
        </authorList>
    </citation>
    <scope>NUCLEOTIDE SEQUENCE [LARGE SCALE GENOMIC DNA]</scope>
    <source>
        <strain evidence="11">DSM 10017 / MPOB</strain>
    </source>
</reference>
<evidence type="ECO:0000259" key="9">
    <source>
        <dbReference type="PROSITE" id="PS51379"/>
    </source>
</evidence>
<evidence type="ECO:0000256" key="5">
    <source>
        <dbReference type="ARBA" id="ARBA00022827"/>
    </source>
</evidence>
<proteinExistence type="inferred from homology"/>
<dbReference type="InParanoid" id="A0LJ79"/>
<dbReference type="Pfam" id="PF07992">
    <property type="entry name" value="Pyr_redox_2"/>
    <property type="match status" value="1"/>
</dbReference>
<dbReference type="OrthoDB" id="9766627at2"/>
<dbReference type="eggNOG" id="COG1148">
    <property type="taxonomic scope" value="Bacteria"/>
</dbReference>
<dbReference type="STRING" id="335543.Sfum_1794"/>
<keyword evidence="3" id="KW-0004">4Fe-4S</keyword>
<feature type="domain" description="4Fe-4S ferredoxin-type" evidence="9">
    <location>
        <begin position="490"/>
        <end position="519"/>
    </location>
</feature>
<keyword evidence="4" id="KW-0479">Metal-binding</keyword>
<evidence type="ECO:0000256" key="3">
    <source>
        <dbReference type="ARBA" id="ARBA00022485"/>
    </source>
</evidence>
<keyword evidence="8" id="KW-0411">Iron-sulfur</keyword>
<keyword evidence="5" id="KW-0274">FAD</keyword>
<dbReference type="SUPFAM" id="SSF54862">
    <property type="entry name" value="4Fe-4S ferredoxins"/>
    <property type="match status" value="1"/>
</dbReference>
<dbReference type="GO" id="GO:0016491">
    <property type="term" value="F:oxidoreductase activity"/>
    <property type="evidence" value="ECO:0007669"/>
    <property type="project" value="UniProtKB-KW"/>
</dbReference>
<dbReference type="InterPro" id="IPR039650">
    <property type="entry name" value="HdrA-like"/>
</dbReference>
<dbReference type="PANTHER" id="PTHR43498:SF1">
    <property type="entry name" value="COB--COM HETERODISULFIDE REDUCTASE IRON-SULFUR SUBUNIT A"/>
    <property type="match status" value="1"/>
</dbReference>
<dbReference type="InterPro" id="IPR017896">
    <property type="entry name" value="4Fe4S_Fe-S-bd"/>
</dbReference>